<dbReference type="SUPFAM" id="SSF52540">
    <property type="entry name" value="P-loop containing nucleoside triphosphate hydrolases"/>
    <property type="match status" value="1"/>
</dbReference>
<keyword evidence="12" id="KW-0653">Protein transport</keyword>
<keyword evidence="8" id="KW-0547">Nucleotide-binding</keyword>
<dbReference type="FunFam" id="3.40.50.12240:FF:000002">
    <property type="entry name" value="Flagellum-specific ATP synthase FliI"/>
    <property type="match status" value="1"/>
</dbReference>
<evidence type="ECO:0000256" key="9">
    <source>
        <dbReference type="ARBA" id="ARBA00022781"/>
    </source>
</evidence>
<dbReference type="RefSeq" id="WP_091443654.1">
    <property type="nucleotide sequence ID" value="NZ_FMTP01000009.1"/>
</dbReference>
<evidence type="ECO:0000313" key="20">
    <source>
        <dbReference type="Proteomes" id="UP000198889"/>
    </source>
</evidence>
<dbReference type="Proteomes" id="UP000198889">
    <property type="component" value="Unassembled WGS sequence"/>
</dbReference>
<dbReference type="InterPro" id="IPR005714">
    <property type="entry name" value="ATPase_T3SS_FliI/YscN"/>
</dbReference>
<evidence type="ECO:0000256" key="5">
    <source>
        <dbReference type="ARBA" id="ARBA00020580"/>
    </source>
</evidence>
<keyword evidence="16" id="KW-0066">ATP synthesis</keyword>
<dbReference type="NCBIfam" id="TIGR03498">
    <property type="entry name" value="FliI_clade3"/>
    <property type="match status" value="1"/>
</dbReference>
<dbReference type="GO" id="GO:0008564">
    <property type="term" value="F:protein-exporting ATPase activity"/>
    <property type="evidence" value="ECO:0007669"/>
    <property type="project" value="UniProtKB-EC"/>
</dbReference>
<dbReference type="Pfam" id="PF18269">
    <property type="entry name" value="T3SS_ATPase_C"/>
    <property type="match status" value="1"/>
</dbReference>
<dbReference type="GO" id="GO:0005737">
    <property type="term" value="C:cytoplasm"/>
    <property type="evidence" value="ECO:0007669"/>
    <property type="project" value="UniProtKB-SubCell"/>
</dbReference>
<evidence type="ECO:0000313" key="19">
    <source>
        <dbReference type="EMBL" id="SCW94625.1"/>
    </source>
</evidence>
<evidence type="ECO:0000256" key="12">
    <source>
        <dbReference type="ARBA" id="ARBA00022927"/>
    </source>
</evidence>
<keyword evidence="6" id="KW-0813">Transport</keyword>
<evidence type="ECO:0000256" key="2">
    <source>
        <dbReference type="ARBA" id="ARBA00004496"/>
    </source>
</evidence>
<dbReference type="GO" id="GO:0016887">
    <property type="term" value="F:ATP hydrolysis activity"/>
    <property type="evidence" value="ECO:0007669"/>
    <property type="project" value="InterPro"/>
</dbReference>
<dbReference type="EMBL" id="FMTP01000009">
    <property type="protein sequence ID" value="SCW94625.1"/>
    <property type="molecule type" value="Genomic_DNA"/>
</dbReference>
<evidence type="ECO:0000256" key="1">
    <source>
        <dbReference type="ARBA" id="ARBA00003290"/>
    </source>
</evidence>
<dbReference type="GO" id="GO:0030257">
    <property type="term" value="C:type III protein secretion system complex"/>
    <property type="evidence" value="ECO:0007669"/>
    <property type="project" value="InterPro"/>
</dbReference>
<dbReference type="GO" id="GO:0005524">
    <property type="term" value="F:ATP binding"/>
    <property type="evidence" value="ECO:0007669"/>
    <property type="project" value="UniProtKB-KW"/>
</dbReference>
<dbReference type="InterPro" id="IPR003593">
    <property type="entry name" value="AAA+_ATPase"/>
</dbReference>
<dbReference type="InterPro" id="IPR050053">
    <property type="entry name" value="ATPase_alpha/beta_chains"/>
</dbReference>
<keyword evidence="15" id="KW-1006">Bacterial flagellum protein export</keyword>
<dbReference type="InterPro" id="IPR020003">
    <property type="entry name" value="ATPase_a/bsu_AS"/>
</dbReference>
<protein>
    <recommendedName>
        <fullName evidence="5">Flagellum-specific ATP synthase</fullName>
        <ecNumber evidence="4">7.1.2.2</ecNumber>
    </recommendedName>
</protein>
<dbReference type="Pfam" id="PF00006">
    <property type="entry name" value="ATP-synt_ab"/>
    <property type="match status" value="1"/>
</dbReference>
<evidence type="ECO:0000256" key="16">
    <source>
        <dbReference type="ARBA" id="ARBA00023310"/>
    </source>
</evidence>
<keyword evidence="11" id="KW-0067">ATP-binding</keyword>
<reference evidence="20" key="1">
    <citation type="submission" date="2016-10" db="EMBL/GenBank/DDBJ databases">
        <authorList>
            <person name="Varghese N."/>
            <person name="Submissions S."/>
        </authorList>
    </citation>
    <scope>NUCLEOTIDE SEQUENCE [LARGE SCALE GENOMIC DNA]</scope>
    <source>
        <strain evidence="20">CGMCC 1.1761</strain>
    </source>
</reference>
<keyword evidence="14" id="KW-0406">Ion transport</keyword>
<evidence type="ECO:0000259" key="18">
    <source>
        <dbReference type="SMART" id="SM00382"/>
    </source>
</evidence>
<evidence type="ECO:0000256" key="17">
    <source>
        <dbReference type="ARBA" id="ARBA00034006"/>
    </source>
</evidence>
<feature type="domain" description="AAA+ ATPase" evidence="18">
    <location>
        <begin position="161"/>
        <end position="344"/>
    </location>
</feature>
<evidence type="ECO:0000256" key="4">
    <source>
        <dbReference type="ARBA" id="ARBA00012473"/>
    </source>
</evidence>
<name>A0A1G4UNU5_9HYPH</name>
<gene>
    <name evidence="19" type="ORF">SAMN05660859_4117</name>
</gene>
<comment type="similarity">
    <text evidence="3">Belongs to the ATPase alpha/beta chains family.</text>
</comment>
<keyword evidence="20" id="KW-1185">Reference proteome</keyword>
<dbReference type="STRING" id="177413.SAMN05660859_4117"/>
<organism evidence="19 20">
    <name type="scientific">Ancylobacter rudongensis</name>
    <dbReference type="NCBI Taxonomy" id="177413"/>
    <lineage>
        <taxon>Bacteria</taxon>
        <taxon>Pseudomonadati</taxon>
        <taxon>Pseudomonadota</taxon>
        <taxon>Alphaproteobacteria</taxon>
        <taxon>Hyphomicrobiales</taxon>
        <taxon>Xanthobacteraceae</taxon>
        <taxon>Ancylobacter</taxon>
    </lineage>
</organism>
<dbReference type="InterPro" id="IPR000194">
    <property type="entry name" value="ATPase_F1/V1/A1_a/bsu_nucl-bd"/>
</dbReference>
<comment type="function">
    <text evidence="1">Probable catalytic subunit of a protein translocase for flagellum-specific export, or a proton translocase involved in local circuits at the flagellum.</text>
</comment>
<keyword evidence="13" id="KW-1278">Translocase</keyword>
<evidence type="ECO:0000256" key="8">
    <source>
        <dbReference type="ARBA" id="ARBA00022741"/>
    </source>
</evidence>
<dbReference type="PANTHER" id="PTHR15184">
    <property type="entry name" value="ATP SYNTHASE"/>
    <property type="match status" value="1"/>
</dbReference>
<comment type="catalytic activity">
    <reaction evidence="17">
        <text>ATP + H2O + cellular proteinSide 1 = ADP + phosphate + cellular proteinSide 2.</text>
        <dbReference type="EC" id="7.4.2.8"/>
    </reaction>
</comment>
<dbReference type="NCBIfam" id="TIGR01026">
    <property type="entry name" value="fliI_yscN"/>
    <property type="match status" value="1"/>
</dbReference>
<dbReference type="PROSITE" id="PS00152">
    <property type="entry name" value="ATPASE_ALPHA_BETA"/>
    <property type="match status" value="1"/>
</dbReference>
<evidence type="ECO:0000256" key="6">
    <source>
        <dbReference type="ARBA" id="ARBA00022448"/>
    </source>
</evidence>
<evidence type="ECO:0000256" key="11">
    <source>
        <dbReference type="ARBA" id="ARBA00022840"/>
    </source>
</evidence>
<dbReference type="SMART" id="SM00382">
    <property type="entry name" value="AAA"/>
    <property type="match status" value="1"/>
</dbReference>
<dbReference type="AlphaFoldDB" id="A0A1G4UNU5"/>
<keyword evidence="7" id="KW-0963">Cytoplasm</keyword>
<comment type="subcellular location">
    <subcellularLocation>
        <location evidence="2">Cytoplasm</location>
    </subcellularLocation>
</comment>
<dbReference type="GO" id="GO:0009288">
    <property type="term" value="C:bacterial-type flagellum"/>
    <property type="evidence" value="ECO:0007669"/>
    <property type="project" value="InterPro"/>
</dbReference>
<evidence type="ECO:0000256" key="7">
    <source>
        <dbReference type="ARBA" id="ARBA00022490"/>
    </source>
</evidence>
<dbReference type="Gene3D" id="3.40.50.12240">
    <property type="match status" value="1"/>
</dbReference>
<dbReference type="GO" id="GO:0030254">
    <property type="term" value="P:protein secretion by the type III secretion system"/>
    <property type="evidence" value="ECO:0007669"/>
    <property type="project" value="InterPro"/>
</dbReference>
<dbReference type="InterPro" id="IPR022426">
    <property type="entry name" value="FliI_clade3"/>
</dbReference>
<evidence type="ECO:0000256" key="3">
    <source>
        <dbReference type="ARBA" id="ARBA00008936"/>
    </source>
</evidence>
<dbReference type="CDD" id="cd01136">
    <property type="entry name" value="ATPase_flagellum-secretory_path_III"/>
    <property type="match status" value="1"/>
</dbReference>
<dbReference type="GO" id="GO:0046933">
    <property type="term" value="F:proton-transporting ATP synthase activity, rotational mechanism"/>
    <property type="evidence" value="ECO:0007669"/>
    <property type="project" value="TreeGrafter"/>
</dbReference>
<dbReference type="EC" id="7.1.2.2" evidence="4"/>
<accession>A0A1G4UNU5</accession>
<dbReference type="InterPro" id="IPR040627">
    <property type="entry name" value="T3SS_ATPase_C"/>
</dbReference>
<dbReference type="PANTHER" id="PTHR15184:SF9">
    <property type="entry name" value="SPI-1 TYPE 3 SECRETION SYSTEM ATPASE"/>
    <property type="match status" value="1"/>
</dbReference>
<keyword evidence="10" id="KW-1005">Bacterial flagellum biogenesis</keyword>
<evidence type="ECO:0000256" key="15">
    <source>
        <dbReference type="ARBA" id="ARBA00023225"/>
    </source>
</evidence>
<evidence type="ECO:0000256" key="10">
    <source>
        <dbReference type="ARBA" id="ARBA00022795"/>
    </source>
</evidence>
<evidence type="ECO:0000256" key="14">
    <source>
        <dbReference type="ARBA" id="ARBA00023065"/>
    </source>
</evidence>
<evidence type="ECO:0000256" key="13">
    <source>
        <dbReference type="ARBA" id="ARBA00022967"/>
    </source>
</evidence>
<dbReference type="GO" id="GO:0044781">
    <property type="term" value="P:bacterial-type flagellum organization"/>
    <property type="evidence" value="ECO:0007669"/>
    <property type="project" value="UniProtKB-KW"/>
</dbReference>
<proteinExistence type="inferred from homology"/>
<dbReference type="InterPro" id="IPR027417">
    <property type="entry name" value="P-loop_NTPase"/>
</dbReference>
<keyword evidence="9" id="KW-0375">Hydrogen ion transport</keyword>
<sequence>MNALTRLESAVQSGLDDLPFVRVSGVVREVTPTHFRVAGLSSHLTLGACVGVEAGGRQLIGEVVRLDEGGATVKPFDERVPIGLGAPAHLARTLAFRPHADWKGRVIGALGQPLDGLGPLTLGDEARALEADPPEAMTRARIHKPLRTGVRVIDLFTPLCEGQRIGIFAGSGVGKSTLLAMLARCEGFDTIVIALVGERGREVREFLEGPLAPNRHRSVVVVATSDESAMMRRLAPRAGFAVAEYFRDRGEQVLLIVDSVTRYAHAARDVALAAGEPAVARGYAPSVFSTLPRLLERAGPGPDGAGAISAIFSVLVDGDDHNDPVADAVRGTLDGHIVLDRAIGDQGRFPAVNVLRSVSRLADLVWSPEERDLIRRLRSLIARFEDTRDLRLMGGYHPGADPELDQAVKVVPRIYEALSQYADAPPSREPFAELAQAIRG</sequence>